<keyword evidence="9" id="KW-0472">Membrane</keyword>
<dbReference type="AlphaFoldDB" id="A0A951PCF4"/>
<dbReference type="InterPro" id="IPR003661">
    <property type="entry name" value="HisK_dim/P_dom"/>
</dbReference>
<dbReference type="InterPro" id="IPR036890">
    <property type="entry name" value="HATPase_C_sf"/>
</dbReference>
<evidence type="ECO:0000256" key="3">
    <source>
        <dbReference type="ARBA" id="ARBA00012438"/>
    </source>
</evidence>
<dbReference type="Gene3D" id="3.30.450.20">
    <property type="entry name" value="PAS domain"/>
    <property type="match status" value="1"/>
</dbReference>
<dbReference type="SMART" id="SM00387">
    <property type="entry name" value="HATPase_c"/>
    <property type="match status" value="1"/>
</dbReference>
<dbReference type="InterPro" id="IPR003660">
    <property type="entry name" value="HAMP_dom"/>
</dbReference>
<keyword evidence="9" id="KW-1133">Transmembrane helix</keyword>
<feature type="domain" description="Histidine kinase" evidence="10">
    <location>
        <begin position="488"/>
        <end position="745"/>
    </location>
</feature>
<dbReference type="Pfam" id="PF02518">
    <property type="entry name" value="HATPase_c"/>
    <property type="match status" value="1"/>
</dbReference>
<keyword evidence="5" id="KW-0808">Transferase</keyword>
<dbReference type="InterPro" id="IPR005467">
    <property type="entry name" value="His_kinase_dom"/>
</dbReference>
<dbReference type="EC" id="2.7.13.3" evidence="3"/>
<comment type="catalytic activity">
    <reaction evidence="1">
        <text>ATP + protein L-histidine = ADP + protein N-phospho-L-histidine.</text>
        <dbReference type="EC" id="2.7.13.3"/>
    </reaction>
</comment>
<dbReference type="PRINTS" id="PR00344">
    <property type="entry name" value="BCTRLSENSOR"/>
</dbReference>
<comment type="caution">
    <text evidence="12">The sequence shown here is derived from an EMBL/GenBank/DDBJ whole genome shotgun (WGS) entry which is preliminary data.</text>
</comment>
<dbReference type="SMART" id="SM00304">
    <property type="entry name" value="HAMP"/>
    <property type="match status" value="1"/>
</dbReference>
<keyword evidence="9" id="KW-0812">Transmembrane</keyword>
<dbReference type="Gene3D" id="3.30.565.10">
    <property type="entry name" value="Histidine kinase-like ATPase, C-terminal domain"/>
    <property type="match status" value="1"/>
</dbReference>
<dbReference type="InterPro" id="IPR036097">
    <property type="entry name" value="HisK_dim/P_sf"/>
</dbReference>
<dbReference type="SUPFAM" id="SSF47384">
    <property type="entry name" value="Homodimeric domain of signal transducing histidine kinase"/>
    <property type="match status" value="1"/>
</dbReference>
<evidence type="ECO:0000313" key="13">
    <source>
        <dbReference type="Proteomes" id="UP000707356"/>
    </source>
</evidence>
<evidence type="ECO:0000256" key="2">
    <source>
        <dbReference type="ARBA" id="ARBA00004370"/>
    </source>
</evidence>
<dbReference type="SMART" id="SM00388">
    <property type="entry name" value="HisKA"/>
    <property type="match status" value="1"/>
</dbReference>
<dbReference type="PANTHER" id="PTHR43065:SF50">
    <property type="entry name" value="HISTIDINE KINASE"/>
    <property type="match status" value="1"/>
</dbReference>
<dbReference type="PANTHER" id="PTHR43065">
    <property type="entry name" value="SENSOR HISTIDINE KINASE"/>
    <property type="match status" value="1"/>
</dbReference>
<evidence type="ECO:0000256" key="1">
    <source>
        <dbReference type="ARBA" id="ARBA00000085"/>
    </source>
</evidence>
<keyword evidence="6" id="KW-0418">Kinase</keyword>
<proteinExistence type="predicted"/>
<organism evidence="12 13">
    <name type="scientific">Pegethrix bostrychoides GSE-TBD4-15B</name>
    <dbReference type="NCBI Taxonomy" id="2839662"/>
    <lineage>
        <taxon>Bacteria</taxon>
        <taxon>Bacillati</taxon>
        <taxon>Cyanobacteriota</taxon>
        <taxon>Cyanophyceae</taxon>
        <taxon>Oculatellales</taxon>
        <taxon>Oculatellaceae</taxon>
        <taxon>Pegethrix</taxon>
    </lineage>
</organism>
<evidence type="ECO:0000256" key="7">
    <source>
        <dbReference type="ARBA" id="ARBA00023012"/>
    </source>
</evidence>
<dbReference type="GO" id="GO:0000155">
    <property type="term" value="F:phosphorelay sensor kinase activity"/>
    <property type="evidence" value="ECO:0007669"/>
    <property type="project" value="InterPro"/>
</dbReference>
<reference evidence="12" key="2">
    <citation type="journal article" date="2022" name="Microbiol. Resour. Announc.">
        <title>Metagenome Sequencing to Explore Phylogenomics of Terrestrial Cyanobacteria.</title>
        <authorList>
            <person name="Ward R.D."/>
            <person name="Stajich J.E."/>
            <person name="Johansen J.R."/>
            <person name="Huntemann M."/>
            <person name="Clum A."/>
            <person name="Foster B."/>
            <person name="Foster B."/>
            <person name="Roux S."/>
            <person name="Palaniappan K."/>
            <person name="Varghese N."/>
            <person name="Mukherjee S."/>
            <person name="Reddy T.B.K."/>
            <person name="Daum C."/>
            <person name="Copeland A."/>
            <person name="Chen I.A."/>
            <person name="Ivanova N.N."/>
            <person name="Kyrpides N.C."/>
            <person name="Shapiro N."/>
            <person name="Eloe-Fadrosh E.A."/>
            <person name="Pietrasiak N."/>
        </authorList>
    </citation>
    <scope>NUCLEOTIDE SEQUENCE</scope>
    <source>
        <strain evidence="12">GSE-TBD4-15B</strain>
    </source>
</reference>
<evidence type="ECO:0000256" key="8">
    <source>
        <dbReference type="SAM" id="Coils"/>
    </source>
</evidence>
<keyword evidence="7" id="KW-0902">Two-component regulatory system</keyword>
<dbReference type="SUPFAM" id="SSF158472">
    <property type="entry name" value="HAMP domain-like"/>
    <property type="match status" value="1"/>
</dbReference>
<dbReference type="CDD" id="cd00082">
    <property type="entry name" value="HisKA"/>
    <property type="match status" value="1"/>
</dbReference>
<evidence type="ECO:0000256" key="4">
    <source>
        <dbReference type="ARBA" id="ARBA00022553"/>
    </source>
</evidence>
<evidence type="ECO:0000256" key="6">
    <source>
        <dbReference type="ARBA" id="ARBA00022777"/>
    </source>
</evidence>
<gene>
    <name evidence="12" type="ORF">KME07_10715</name>
</gene>
<dbReference type="InterPro" id="IPR003594">
    <property type="entry name" value="HATPase_dom"/>
</dbReference>
<comment type="subcellular location">
    <subcellularLocation>
        <location evidence="2">Membrane</location>
    </subcellularLocation>
</comment>
<evidence type="ECO:0000313" key="12">
    <source>
        <dbReference type="EMBL" id="MBW4465894.1"/>
    </source>
</evidence>
<name>A0A951PCF4_9CYAN</name>
<keyword evidence="8" id="KW-0175">Coiled coil</keyword>
<reference evidence="12" key="1">
    <citation type="submission" date="2021-05" db="EMBL/GenBank/DDBJ databases">
        <authorList>
            <person name="Pietrasiak N."/>
            <person name="Ward R."/>
            <person name="Stajich J.E."/>
            <person name="Kurbessoian T."/>
        </authorList>
    </citation>
    <scope>NUCLEOTIDE SEQUENCE</scope>
    <source>
        <strain evidence="12">GSE-TBD4-15B</strain>
    </source>
</reference>
<keyword evidence="4" id="KW-0597">Phosphoprotein</keyword>
<dbReference type="Proteomes" id="UP000707356">
    <property type="component" value="Unassembled WGS sequence"/>
</dbReference>
<evidence type="ECO:0000259" key="11">
    <source>
        <dbReference type="PROSITE" id="PS50885"/>
    </source>
</evidence>
<feature type="transmembrane region" description="Helical" evidence="9">
    <location>
        <begin position="12"/>
        <end position="36"/>
    </location>
</feature>
<dbReference type="GO" id="GO:0016020">
    <property type="term" value="C:membrane"/>
    <property type="evidence" value="ECO:0007669"/>
    <property type="project" value="UniProtKB-SubCell"/>
</dbReference>
<evidence type="ECO:0000256" key="9">
    <source>
        <dbReference type="SAM" id="Phobius"/>
    </source>
</evidence>
<evidence type="ECO:0000259" key="10">
    <source>
        <dbReference type="PROSITE" id="PS50109"/>
    </source>
</evidence>
<dbReference type="SUPFAM" id="SSF55874">
    <property type="entry name" value="ATPase domain of HSP90 chaperone/DNA topoisomerase II/histidine kinase"/>
    <property type="match status" value="1"/>
</dbReference>
<dbReference type="PROSITE" id="PS50109">
    <property type="entry name" value="HIS_KIN"/>
    <property type="match status" value="1"/>
</dbReference>
<dbReference type="Gene3D" id="6.10.340.10">
    <property type="match status" value="1"/>
</dbReference>
<accession>A0A951PCF4</accession>
<dbReference type="PROSITE" id="PS50885">
    <property type="entry name" value="HAMP"/>
    <property type="match status" value="1"/>
</dbReference>
<dbReference type="EMBL" id="JAHHHV010000064">
    <property type="protein sequence ID" value="MBW4465894.1"/>
    <property type="molecule type" value="Genomic_DNA"/>
</dbReference>
<evidence type="ECO:0000256" key="5">
    <source>
        <dbReference type="ARBA" id="ARBA00022679"/>
    </source>
</evidence>
<sequence>MQRLWKDRKVSLQMVLILPFVLQIFGAVGLVGYLSFKNGQKAVKDLADQLIDKASQQVDSHLDSYLALPVQLVQMNVDAIAQGEVDLNDPIASGRYFWRQAKAFPSLTYIGIARPDGAESGAGRWVKGIDLQLYENQPQSKASDYAADSQGNRAALLQQYEYQPLESTWYQAATVTKKLAWGDIEVIENQDIEFTAAGKALQSQADALDGSISQYVAAGATAPIYDSQQNLLAVMNIDLTLTGISDFLRSFQVSPAGQVFIIERDGMLIGSSSPYPVLFGADETLKRVSSFDSSDPLIQTVSRAMRQQFGNFQTIQSAQDLAVQLNGQWQFVQVTPWRDAHGLDWLVVVTLPESDFMGQINANRRTTILLCFGALAVSSLMGLFTARRIAQPVLRLSQASEAVASGNLDQTVEQSGIQELNVLSNAFNHMAGQLRSSFTELEQSKQELEDRVEDRTAELKNTLAELQRTQTQVVQSEKMSSLGQLVAGVAHEINNPVNFIHGNLRHVQEYSQSILSFIQLYQQHSPNPSPEIQEAAEEIDLEFLQQDLPKMLASMQFGTERIRQIVLSLRNFSRMDESEFKAVDIHEGIDSTLLILQHRLKARPTRPEIEIVKDYVTLPLVECYAGMLNQVFMNILANAIDAIDEKHEAGTHEAKNCQNQIQISTLAVEPNSVKISIRDSGTGIPEAVKNRIFDPFFTTKVLGKGTGMGMSISYQIITEKHSGKIECFSTLGVGTEFVLQIPLQQI</sequence>
<feature type="domain" description="HAMP" evidence="11">
    <location>
        <begin position="387"/>
        <end position="439"/>
    </location>
</feature>
<feature type="coiled-coil region" evidence="8">
    <location>
        <begin position="431"/>
        <end position="479"/>
    </location>
</feature>
<dbReference type="CDD" id="cd06225">
    <property type="entry name" value="HAMP"/>
    <property type="match status" value="1"/>
</dbReference>
<dbReference type="InterPro" id="IPR004358">
    <property type="entry name" value="Sig_transdc_His_kin-like_C"/>
</dbReference>
<dbReference type="Gene3D" id="1.10.287.130">
    <property type="match status" value="1"/>
</dbReference>
<protein>
    <recommendedName>
        <fullName evidence="3">histidine kinase</fullName>
        <ecNumber evidence="3">2.7.13.3</ecNumber>
    </recommendedName>
</protein>
<dbReference type="Pfam" id="PF00672">
    <property type="entry name" value="HAMP"/>
    <property type="match status" value="1"/>
</dbReference>